<dbReference type="Proteomes" id="UP001500151">
    <property type="component" value="Unassembled WGS sequence"/>
</dbReference>
<accession>A0ABN3QLQ5</accession>
<evidence type="ECO:0000259" key="1">
    <source>
        <dbReference type="PROSITE" id="PS51762"/>
    </source>
</evidence>
<dbReference type="InterPro" id="IPR000757">
    <property type="entry name" value="Beta-glucanase-like"/>
</dbReference>
<dbReference type="SUPFAM" id="SSF49899">
    <property type="entry name" value="Concanavalin A-like lectins/glucanases"/>
    <property type="match status" value="1"/>
</dbReference>
<keyword evidence="3" id="KW-1185">Reference proteome</keyword>
<organism evidence="2 3">
    <name type="scientific">Streptomyces vastus</name>
    <dbReference type="NCBI Taxonomy" id="285451"/>
    <lineage>
        <taxon>Bacteria</taxon>
        <taxon>Bacillati</taxon>
        <taxon>Actinomycetota</taxon>
        <taxon>Actinomycetes</taxon>
        <taxon>Kitasatosporales</taxon>
        <taxon>Streptomycetaceae</taxon>
        <taxon>Streptomyces</taxon>
    </lineage>
</organism>
<dbReference type="InterPro" id="IPR013320">
    <property type="entry name" value="ConA-like_dom_sf"/>
</dbReference>
<proteinExistence type="predicted"/>
<name>A0ABN3QLQ5_9ACTN</name>
<dbReference type="PANTHER" id="PTHR10963">
    <property type="entry name" value="GLYCOSYL HYDROLASE-RELATED"/>
    <property type="match status" value="1"/>
</dbReference>
<dbReference type="InterPro" id="IPR050546">
    <property type="entry name" value="Glycosyl_Hydrlase_16"/>
</dbReference>
<protein>
    <recommendedName>
        <fullName evidence="1">GH16 domain-containing protein</fullName>
    </recommendedName>
</protein>
<evidence type="ECO:0000313" key="2">
    <source>
        <dbReference type="EMBL" id="GAA2629623.1"/>
    </source>
</evidence>
<dbReference type="EMBL" id="BAAASJ010000022">
    <property type="protein sequence ID" value="GAA2629623.1"/>
    <property type="molecule type" value="Genomic_DNA"/>
</dbReference>
<comment type="caution">
    <text evidence="2">The sequence shown here is derived from an EMBL/GenBank/DDBJ whole genome shotgun (WGS) entry which is preliminary data.</text>
</comment>
<dbReference type="Gene3D" id="2.60.120.200">
    <property type="match status" value="1"/>
</dbReference>
<feature type="domain" description="GH16" evidence="1">
    <location>
        <begin position="1"/>
        <end position="216"/>
    </location>
</feature>
<dbReference type="PROSITE" id="PS51762">
    <property type="entry name" value="GH16_2"/>
    <property type="match status" value="1"/>
</dbReference>
<dbReference type="Pfam" id="PF00722">
    <property type="entry name" value="Glyco_hydro_16"/>
    <property type="match status" value="1"/>
</dbReference>
<dbReference type="PANTHER" id="PTHR10963:SF60">
    <property type="entry name" value="GRAM-NEGATIVE BACTERIA-BINDING PROTEIN 1-RELATED"/>
    <property type="match status" value="1"/>
</dbReference>
<gene>
    <name evidence="2" type="ORF">GCM10010307_20570</name>
</gene>
<evidence type="ECO:0000313" key="3">
    <source>
        <dbReference type="Proteomes" id="UP001500151"/>
    </source>
</evidence>
<sequence>MFSDEFDGTSLDTSKWNPNWLGCPTCTTKPVNSAETTAYAPSQVSVSGGSLHLKLVQQQTTVDGKTYPYRSGLVESNGKAEFTYGAFEARIYTPGSGGKISNWPAFWTDGQNWPTDGEMDVMEGLGGSACYHFHSPAGGPGGCAPGDFTGWHTYGAEWKPGSVTYYYDGKLVGQISTGITSAPMYLILNNGISDQHGGPAMANADMMTDYVRVWQH</sequence>
<dbReference type="CDD" id="cd08023">
    <property type="entry name" value="GH16_laminarinase_like"/>
    <property type="match status" value="1"/>
</dbReference>
<reference evidence="2 3" key="1">
    <citation type="journal article" date="2019" name="Int. J. Syst. Evol. Microbiol.">
        <title>The Global Catalogue of Microorganisms (GCM) 10K type strain sequencing project: providing services to taxonomists for standard genome sequencing and annotation.</title>
        <authorList>
            <consortium name="The Broad Institute Genomics Platform"/>
            <consortium name="The Broad Institute Genome Sequencing Center for Infectious Disease"/>
            <person name="Wu L."/>
            <person name="Ma J."/>
        </authorList>
    </citation>
    <scope>NUCLEOTIDE SEQUENCE [LARGE SCALE GENOMIC DNA]</scope>
    <source>
        <strain evidence="2 3">JCM 4524</strain>
    </source>
</reference>